<gene>
    <name evidence="12" type="ORF">D3Z33_13790</name>
</gene>
<dbReference type="InterPro" id="IPR011010">
    <property type="entry name" value="DNA_brk_join_enz"/>
</dbReference>
<dbReference type="Gene3D" id="1.10.443.10">
    <property type="entry name" value="Intergrase catalytic core"/>
    <property type="match status" value="1"/>
</dbReference>
<dbReference type="AlphaFoldDB" id="A0A845R2X4"/>
<dbReference type="GO" id="GO:0007059">
    <property type="term" value="P:chromosome segregation"/>
    <property type="evidence" value="ECO:0007669"/>
    <property type="project" value="UniProtKB-KW"/>
</dbReference>
<keyword evidence="2" id="KW-0963">Cytoplasm</keyword>
<protein>
    <submittedName>
        <fullName evidence="12">Tyrosine recombinase XerC</fullName>
    </submittedName>
</protein>
<dbReference type="InterPro" id="IPR002104">
    <property type="entry name" value="Integrase_catalytic"/>
</dbReference>
<evidence type="ECO:0000256" key="5">
    <source>
        <dbReference type="ARBA" id="ARBA00022908"/>
    </source>
</evidence>
<dbReference type="GO" id="GO:0051301">
    <property type="term" value="P:cell division"/>
    <property type="evidence" value="ECO:0007669"/>
    <property type="project" value="UniProtKB-KW"/>
</dbReference>
<accession>A0A845R2X4</accession>
<dbReference type="GO" id="GO:0005737">
    <property type="term" value="C:cytoplasm"/>
    <property type="evidence" value="ECO:0007669"/>
    <property type="project" value="UniProtKB-SubCell"/>
</dbReference>
<evidence type="ECO:0000259" key="11">
    <source>
        <dbReference type="PROSITE" id="PS51900"/>
    </source>
</evidence>
<evidence type="ECO:0000313" key="13">
    <source>
        <dbReference type="Proteomes" id="UP000467132"/>
    </source>
</evidence>
<evidence type="ECO:0000256" key="9">
    <source>
        <dbReference type="PROSITE-ProRule" id="PRU01248"/>
    </source>
</evidence>
<dbReference type="PANTHER" id="PTHR30349:SF77">
    <property type="entry name" value="TYROSINE RECOMBINASE XERC"/>
    <property type="match status" value="1"/>
</dbReference>
<dbReference type="GO" id="GO:0015074">
    <property type="term" value="P:DNA integration"/>
    <property type="evidence" value="ECO:0007669"/>
    <property type="project" value="UniProtKB-KW"/>
</dbReference>
<dbReference type="InterPro" id="IPR050090">
    <property type="entry name" value="Tyrosine_recombinase_XerCD"/>
</dbReference>
<feature type="domain" description="Tyr recombinase" evidence="10">
    <location>
        <begin position="129"/>
        <end position="308"/>
    </location>
</feature>
<proteinExistence type="predicted"/>
<organism evidence="12 13">
    <name type="scientific">Senegalia massiliensis</name>
    <dbReference type="NCBI Taxonomy" id="1720316"/>
    <lineage>
        <taxon>Bacteria</taxon>
        <taxon>Bacillati</taxon>
        <taxon>Bacillota</taxon>
        <taxon>Clostridia</taxon>
        <taxon>Eubacteriales</taxon>
        <taxon>Clostridiaceae</taxon>
        <taxon>Senegalia</taxon>
    </lineage>
</organism>
<dbReference type="PROSITE" id="PS51900">
    <property type="entry name" value="CB"/>
    <property type="match status" value="1"/>
</dbReference>
<evidence type="ECO:0000256" key="4">
    <source>
        <dbReference type="ARBA" id="ARBA00022829"/>
    </source>
</evidence>
<evidence type="ECO:0000313" key="12">
    <source>
        <dbReference type="EMBL" id="NBI07928.1"/>
    </source>
</evidence>
<dbReference type="InterPro" id="IPR044068">
    <property type="entry name" value="CB"/>
</dbReference>
<dbReference type="Gene3D" id="1.10.150.130">
    <property type="match status" value="1"/>
</dbReference>
<keyword evidence="6 9" id="KW-0238">DNA-binding</keyword>
<dbReference type="InterPro" id="IPR013762">
    <property type="entry name" value="Integrase-like_cat_sf"/>
</dbReference>
<keyword evidence="13" id="KW-1185">Reference proteome</keyword>
<evidence type="ECO:0000256" key="6">
    <source>
        <dbReference type="ARBA" id="ARBA00023125"/>
    </source>
</evidence>
<keyword evidence="8" id="KW-0131">Cell cycle</keyword>
<dbReference type="Proteomes" id="UP000467132">
    <property type="component" value="Unassembled WGS sequence"/>
</dbReference>
<dbReference type="RefSeq" id="WP_160198389.1">
    <property type="nucleotide sequence ID" value="NZ_QXXA01000016.1"/>
</dbReference>
<feature type="domain" description="Core-binding (CB)" evidence="11">
    <location>
        <begin position="2"/>
        <end position="107"/>
    </location>
</feature>
<dbReference type="PROSITE" id="PS51898">
    <property type="entry name" value="TYR_RECOMBINASE"/>
    <property type="match status" value="1"/>
</dbReference>
<keyword evidence="3" id="KW-0132">Cell division</keyword>
<dbReference type="GO" id="GO:0003677">
    <property type="term" value="F:DNA binding"/>
    <property type="evidence" value="ECO:0007669"/>
    <property type="project" value="UniProtKB-UniRule"/>
</dbReference>
<dbReference type="SUPFAM" id="SSF56349">
    <property type="entry name" value="DNA breaking-rejoining enzymes"/>
    <property type="match status" value="1"/>
</dbReference>
<dbReference type="GO" id="GO:0006310">
    <property type="term" value="P:DNA recombination"/>
    <property type="evidence" value="ECO:0007669"/>
    <property type="project" value="UniProtKB-KW"/>
</dbReference>
<sequence>MDDIPIILEDFLNYLDTIKGKSQNTIKEYYYDLRTFLRFIKKRYRLVNKDVPFNDIEIEDLDIDIIKKINLQDLFAFLSFINKNRDNSTNTRARKVASIRSFFKYLHNIVELIDTNPTLNLETPKLTKRHPSYLTLDESLTLINSIQGEFKVRDYAIIMIFLNCGLRLSELVSIDIDRIKDDTLTVIGKGDKERTIYLNESTLEAIKKYLEIRPTKNIKDKKALFLSKRKNRLSVRAVQHLVKKHLNNAGLDPDKLSTHKLRHTAATLMYKHGNVDIRALQQILGHSSVSTTQIYTHLDDEKLRQAVKSNPLSKNTKKN</sequence>
<evidence type="ECO:0000259" key="10">
    <source>
        <dbReference type="PROSITE" id="PS51898"/>
    </source>
</evidence>
<evidence type="ECO:0000256" key="3">
    <source>
        <dbReference type="ARBA" id="ARBA00022618"/>
    </source>
</evidence>
<keyword evidence="4" id="KW-0159">Chromosome partition</keyword>
<name>A0A845R2X4_9CLOT</name>
<dbReference type="OrthoDB" id="283809at2"/>
<evidence type="ECO:0000256" key="7">
    <source>
        <dbReference type="ARBA" id="ARBA00023172"/>
    </source>
</evidence>
<dbReference type="PANTHER" id="PTHR30349">
    <property type="entry name" value="PHAGE INTEGRASE-RELATED"/>
    <property type="match status" value="1"/>
</dbReference>
<dbReference type="EMBL" id="QXXA01000016">
    <property type="protein sequence ID" value="NBI07928.1"/>
    <property type="molecule type" value="Genomic_DNA"/>
</dbReference>
<keyword evidence="5" id="KW-0229">DNA integration</keyword>
<dbReference type="InterPro" id="IPR010998">
    <property type="entry name" value="Integrase_recombinase_N"/>
</dbReference>
<evidence type="ECO:0000256" key="1">
    <source>
        <dbReference type="ARBA" id="ARBA00004496"/>
    </source>
</evidence>
<keyword evidence="7" id="KW-0233">DNA recombination</keyword>
<evidence type="ECO:0000256" key="2">
    <source>
        <dbReference type="ARBA" id="ARBA00022490"/>
    </source>
</evidence>
<reference evidence="12 13" key="1">
    <citation type="submission" date="2018-08" db="EMBL/GenBank/DDBJ databases">
        <title>Murine metabolic-syndrome-specific gut microbial biobank.</title>
        <authorList>
            <person name="Liu C."/>
        </authorList>
    </citation>
    <scope>NUCLEOTIDE SEQUENCE [LARGE SCALE GENOMIC DNA]</scope>
    <source>
        <strain evidence="12 13">583</strain>
    </source>
</reference>
<comment type="caution">
    <text evidence="12">The sequence shown here is derived from an EMBL/GenBank/DDBJ whole genome shotgun (WGS) entry which is preliminary data.</text>
</comment>
<dbReference type="Pfam" id="PF00589">
    <property type="entry name" value="Phage_integrase"/>
    <property type="match status" value="1"/>
</dbReference>
<comment type="subcellular location">
    <subcellularLocation>
        <location evidence="1">Cytoplasm</location>
    </subcellularLocation>
</comment>
<evidence type="ECO:0000256" key="8">
    <source>
        <dbReference type="ARBA" id="ARBA00023306"/>
    </source>
</evidence>